<dbReference type="EMBL" id="JAGPYM010000039">
    <property type="protein sequence ID" value="KAH6874393.1"/>
    <property type="molecule type" value="Genomic_DNA"/>
</dbReference>
<proteinExistence type="inferred from homology"/>
<keyword evidence="13" id="KW-1185">Reference proteome</keyword>
<sequence length="503" mass="56773">MANAENTGRGRDSEGYPVRTWKGYIWDTWDLPPDQRRLLFKVDAFLLTFASIGYFLKNIDQTNVNNAFLSGMQEDLDMYGNQLVTSTSIWTVGYVIGQIPSNLLLTRISPRWVIPSLEVGWGIATICTSAVQSYRGLYALRFFVGFFESGFYPGIHYMLGSWYTPREIGKRAMLFWIAGSVGSMFSGFLQAAAYTNLNGVHGRAGWRWLFIIDGIITLPLALAGYFFFPNLPQDSAKTWWITEPERVLSVKRMEAIGRAGKQPWTTAKVKKTLQSWHTYHLPLLYILWNNGNPQTAMGYWLKSFNDQPPPAPGTSFSVPEINSLPIPTTAIFIVMALIWAWLSDGPLQGTRWPFIYAGAVLTLTFDILLLKMPIYSNVKGRMVVYWLSSLGHGAGPLILSWINEICSADTEKRALLVAMANDVAYMVQAIVPNFMWKTTDFPAARKGYTYSGILQVLLIVETAIIQWLLFRDGRKEARSRLNESPPPLIYSDEEEETEGSKPV</sequence>
<feature type="transmembrane region" description="Helical" evidence="10">
    <location>
        <begin position="38"/>
        <end position="56"/>
    </location>
</feature>
<evidence type="ECO:0000256" key="10">
    <source>
        <dbReference type="SAM" id="Phobius"/>
    </source>
</evidence>
<evidence type="ECO:0000256" key="2">
    <source>
        <dbReference type="ARBA" id="ARBA00022448"/>
    </source>
</evidence>
<dbReference type="SUPFAM" id="SSF103473">
    <property type="entry name" value="MFS general substrate transporter"/>
    <property type="match status" value="1"/>
</dbReference>
<dbReference type="FunFam" id="1.20.1250.20:FF:000386">
    <property type="entry name" value="MFS general substrate transporter"/>
    <property type="match status" value="1"/>
</dbReference>
<feature type="transmembrane region" description="Helical" evidence="10">
    <location>
        <begin position="448"/>
        <end position="470"/>
    </location>
</feature>
<evidence type="ECO:0000256" key="3">
    <source>
        <dbReference type="ARBA" id="ARBA00022475"/>
    </source>
</evidence>
<keyword evidence="3" id="KW-1003">Cell membrane</keyword>
<evidence type="ECO:0000256" key="7">
    <source>
        <dbReference type="ARBA" id="ARBA00023180"/>
    </source>
</evidence>
<feature type="transmembrane region" description="Helical" evidence="10">
    <location>
        <begin position="206"/>
        <end position="228"/>
    </location>
</feature>
<keyword evidence="7" id="KW-0325">Glycoprotein</keyword>
<feature type="transmembrane region" description="Helical" evidence="10">
    <location>
        <begin position="112"/>
        <end position="131"/>
    </location>
</feature>
<dbReference type="InterPro" id="IPR020846">
    <property type="entry name" value="MFS_dom"/>
</dbReference>
<feature type="domain" description="Major facilitator superfamily (MFS) profile" evidence="11">
    <location>
        <begin position="46"/>
        <end position="474"/>
    </location>
</feature>
<dbReference type="Pfam" id="PF07690">
    <property type="entry name" value="MFS_1"/>
    <property type="match status" value="1"/>
</dbReference>
<gene>
    <name evidence="12" type="ORF">B0T10DRAFT_541150</name>
</gene>
<dbReference type="PANTHER" id="PTHR43791:SF39">
    <property type="entry name" value="TRANSPORTER LIZ1_SEO1, PUTATIVE (AFU_ORTHOLOGUE AFUA_3G00980)-RELATED"/>
    <property type="match status" value="1"/>
</dbReference>
<name>A0A9P9AJE1_9HYPO</name>
<accession>A0A9P9AJE1</accession>
<evidence type="ECO:0000256" key="8">
    <source>
        <dbReference type="ARBA" id="ARBA00037968"/>
    </source>
</evidence>
<keyword evidence="4 10" id="KW-0812">Transmembrane</keyword>
<keyword evidence="6 10" id="KW-0472">Membrane</keyword>
<feature type="transmembrane region" description="Helical" evidence="10">
    <location>
        <begin position="414"/>
        <end position="436"/>
    </location>
</feature>
<evidence type="ECO:0000313" key="12">
    <source>
        <dbReference type="EMBL" id="KAH6874393.1"/>
    </source>
</evidence>
<evidence type="ECO:0000256" key="9">
    <source>
        <dbReference type="SAM" id="MobiDB-lite"/>
    </source>
</evidence>
<dbReference type="PROSITE" id="PS50850">
    <property type="entry name" value="MFS"/>
    <property type="match status" value="1"/>
</dbReference>
<comment type="subcellular location">
    <subcellularLocation>
        <location evidence="1">Cell membrane</location>
        <topology evidence="1">Multi-pass membrane protein</topology>
    </subcellularLocation>
</comment>
<dbReference type="InterPro" id="IPR011701">
    <property type="entry name" value="MFS"/>
</dbReference>
<feature type="transmembrane region" description="Helical" evidence="10">
    <location>
        <begin position="324"/>
        <end position="342"/>
    </location>
</feature>
<dbReference type="GO" id="GO:0022857">
    <property type="term" value="F:transmembrane transporter activity"/>
    <property type="evidence" value="ECO:0007669"/>
    <property type="project" value="InterPro"/>
</dbReference>
<feature type="transmembrane region" description="Helical" evidence="10">
    <location>
        <begin position="138"/>
        <end position="155"/>
    </location>
</feature>
<evidence type="ECO:0000256" key="4">
    <source>
        <dbReference type="ARBA" id="ARBA00022692"/>
    </source>
</evidence>
<evidence type="ECO:0000313" key="13">
    <source>
        <dbReference type="Proteomes" id="UP000777438"/>
    </source>
</evidence>
<dbReference type="Gene3D" id="1.20.1250.20">
    <property type="entry name" value="MFS general substrate transporter like domains"/>
    <property type="match status" value="1"/>
</dbReference>
<organism evidence="12 13">
    <name type="scientific">Thelonectria olida</name>
    <dbReference type="NCBI Taxonomy" id="1576542"/>
    <lineage>
        <taxon>Eukaryota</taxon>
        <taxon>Fungi</taxon>
        <taxon>Dikarya</taxon>
        <taxon>Ascomycota</taxon>
        <taxon>Pezizomycotina</taxon>
        <taxon>Sordariomycetes</taxon>
        <taxon>Hypocreomycetidae</taxon>
        <taxon>Hypocreales</taxon>
        <taxon>Nectriaceae</taxon>
        <taxon>Thelonectria</taxon>
    </lineage>
</organism>
<evidence type="ECO:0000256" key="6">
    <source>
        <dbReference type="ARBA" id="ARBA00023136"/>
    </source>
</evidence>
<dbReference type="GO" id="GO:0005886">
    <property type="term" value="C:plasma membrane"/>
    <property type="evidence" value="ECO:0007669"/>
    <property type="project" value="UniProtKB-SubCell"/>
</dbReference>
<dbReference type="FunFam" id="1.20.1250.20:FF:000065">
    <property type="entry name" value="Putative MFS pantothenate transporter"/>
    <property type="match status" value="1"/>
</dbReference>
<comment type="similarity">
    <text evidence="8">Belongs to the major facilitator superfamily. Allantoate permease family.</text>
</comment>
<evidence type="ECO:0000259" key="11">
    <source>
        <dbReference type="PROSITE" id="PS50850"/>
    </source>
</evidence>
<feature type="transmembrane region" description="Helical" evidence="10">
    <location>
        <begin position="354"/>
        <end position="376"/>
    </location>
</feature>
<reference evidence="12 13" key="1">
    <citation type="journal article" date="2021" name="Nat. Commun.">
        <title>Genetic determinants of endophytism in the Arabidopsis root mycobiome.</title>
        <authorList>
            <person name="Mesny F."/>
            <person name="Miyauchi S."/>
            <person name="Thiergart T."/>
            <person name="Pickel B."/>
            <person name="Atanasova L."/>
            <person name="Karlsson M."/>
            <person name="Huettel B."/>
            <person name="Barry K.W."/>
            <person name="Haridas S."/>
            <person name="Chen C."/>
            <person name="Bauer D."/>
            <person name="Andreopoulos W."/>
            <person name="Pangilinan J."/>
            <person name="LaButti K."/>
            <person name="Riley R."/>
            <person name="Lipzen A."/>
            <person name="Clum A."/>
            <person name="Drula E."/>
            <person name="Henrissat B."/>
            <person name="Kohler A."/>
            <person name="Grigoriev I.V."/>
            <person name="Martin F.M."/>
            <person name="Hacquard S."/>
        </authorList>
    </citation>
    <scope>NUCLEOTIDE SEQUENCE [LARGE SCALE GENOMIC DNA]</scope>
    <source>
        <strain evidence="12 13">MPI-CAGE-CH-0241</strain>
    </source>
</reference>
<dbReference type="OrthoDB" id="3639251at2759"/>
<protein>
    <submittedName>
        <fullName evidence="12">Major facilitator superfamily domain-containing protein</fullName>
    </submittedName>
</protein>
<dbReference type="InterPro" id="IPR036259">
    <property type="entry name" value="MFS_trans_sf"/>
</dbReference>
<keyword evidence="5 10" id="KW-1133">Transmembrane helix</keyword>
<dbReference type="PANTHER" id="PTHR43791">
    <property type="entry name" value="PERMEASE-RELATED"/>
    <property type="match status" value="1"/>
</dbReference>
<evidence type="ECO:0000256" key="1">
    <source>
        <dbReference type="ARBA" id="ARBA00004651"/>
    </source>
</evidence>
<keyword evidence="2" id="KW-0813">Transport</keyword>
<dbReference type="AlphaFoldDB" id="A0A9P9AJE1"/>
<feature type="region of interest" description="Disordered" evidence="9">
    <location>
        <begin position="479"/>
        <end position="503"/>
    </location>
</feature>
<feature type="transmembrane region" description="Helical" evidence="10">
    <location>
        <begin position="175"/>
        <end position="194"/>
    </location>
</feature>
<dbReference type="Proteomes" id="UP000777438">
    <property type="component" value="Unassembled WGS sequence"/>
</dbReference>
<evidence type="ECO:0000256" key="5">
    <source>
        <dbReference type="ARBA" id="ARBA00022989"/>
    </source>
</evidence>
<comment type="caution">
    <text evidence="12">The sequence shown here is derived from an EMBL/GenBank/DDBJ whole genome shotgun (WGS) entry which is preliminary data.</text>
</comment>